<keyword evidence="2" id="KW-0812">Transmembrane</keyword>
<dbReference type="AlphaFoldDB" id="A0AAJ0CS64"/>
<comment type="caution">
    <text evidence="3">The sequence shown here is derived from an EMBL/GenBank/DDBJ whole genome shotgun (WGS) entry which is preliminary data.</text>
</comment>
<evidence type="ECO:0000256" key="1">
    <source>
        <dbReference type="SAM" id="MobiDB-lite"/>
    </source>
</evidence>
<evidence type="ECO:0000313" key="3">
    <source>
        <dbReference type="EMBL" id="KAK2603727.1"/>
    </source>
</evidence>
<accession>A0AAJ0CS64</accession>
<reference evidence="3" key="1">
    <citation type="submission" date="2023-06" db="EMBL/GenBank/DDBJ databases">
        <title>Conoideocrella luteorostrata (Hypocreales: Clavicipitaceae), a potential biocontrol fungus for elongate hemlock scale in United States Christmas tree production areas.</title>
        <authorList>
            <person name="Barrett H."/>
            <person name="Lovett B."/>
            <person name="Macias A.M."/>
            <person name="Stajich J.E."/>
            <person name="Kasson M.T."/>
        </authorList>
    </citation>
    <scope>NUCLEOTIDE SEQUENCE</scope>
    <source>
        <strain evidence="3">ARSEF 14590</strain>
    </source>
</reference>
<dbReference type="EMBL" id="JASWJB010000058">
    <property type="protein sequence ID" value="KAK2603727.1"/>
    <property type="molecule type" value="Genomic_DNA"/>
</dbReference>
<evidence type="ECO:0000256" key="2">
    <source>
        <dbReference type="SAM" id="Phobius"/>
    </source>
</evidence>
<keyword evidence="2" id="KW-1133">Transmembrane helix</keyword>
<protein>
    <submittedName>
        <fullName evidence="3">Uncharacterized protein</fullName>
    </submittedName>
</protein>
<feature type="region of interest" description="Disordered" evidence="1">
    <location>
        <begin position="251"/>
        <end position="271"/>
    </location>
</feature>
<dbReference type="Proteomes" id="UP001251528">
    <property type="component" value="Unassembled WGS sequence"/>
</dbReference>
<gene>
    <name evidence="3" type="ORF">QQS21_004103</name>
</gene>
<feature type="region of interest" description="Disordered" evidence="1">
    <location>
        <begin position="153"/>
        <end position="231"/>
    </location>
</feature>
<proteinExistence type="predicted"/>
<feature type="region of interest" description="Disordered" evidence="1">
    <location>
        <begin position="84"/>
        <end position="113"/>
    </location>
</feature>
<feature type="transmembrane region" description="Helical" evidence="2">
    <location>
        <begin position="320"/>
        <end position="344"/>
    </location>
</feature>
<evidence type="ECO:0000313" key="4">
    <source>
        <dbReference type="Proteomes" id="UP001251528"/>
    </source>
</evidence>
<feature type="compositionally biased region" description="Polar residues" evidence="1">
    <location>
        <begin position="204"/>
        <end position="229"/>
    </location>
</feature>
<sequence length="370" mass="39589">MVILGLDTTVQLRPEETGCPAVMDNDSAQTIPSYAINMDRLQQTVKQAHRIVKSRDASVAVSRTELHDLLTKIEDLEKQVQALTNRGDASASTSPVLDSKTEPIPSSNKIYDADETGYYNCDAENLLYDLGVRTVVDTDGQVSVHPSFRRNPKCTVEANTKESGKSGDPIDVPKGSELAISTDEAGRINNGRSGSAASKEGNIATFSQNPSEGGENVSQFSSKSGSPTTAEYIPSLPVAEQKFAQTSQAITDEPHDAFPTDDTSLDTDKSDASKIDEVSRYTIQIHVTDTVASFSTATKFISATSKPTIISEPATGASNIGAIIGAVIGCLALVCGCIVALVYLMRRNKPLKPPAFSRQRVGKEAGFRFH</sequence>
<keyword evidence="4" id="KW-1185">Reference proteome</keyword>
<name>A0AAJ0CS64_9HYPO</name>
<organism evidence="3 4">
    <name type="scientific">Conoideocrella luteorostrata</name>
    <dbReference type="NCBI Taxonomy" id="1105319"/>
    <lineage>
        <taxon>Eukaryota</taxon>
        <taxon>Fungi</taxon>
        <taxon>Dikarya</taxon>
        <taxon>Ascomycota</taxon>
        <taxon>Pezizomycotina</taxon>
        <taxon>Sordariomycetes</taxon>
        <taxon>Hypocreomycetidae</taxon>
        <taxon>Hypocreales</taxon>
        <taxon>Clavicipitaceae</taxon>
        <taxon>Conoideocrella</taxon>
    </lineage>
</organism>
<keyword evidence="2" id="KW-0472">Membrane</keyword>